<reference evidence="1" key="1">
    <citation type="submission" date="2018-05" db="EMBL/GenBank/DDBJ databases">
        <authorList>
            <person name="Lanie J.A."/>
            <person name="Ng W.-L."/>
            <person name="Kazmierczak K.M."/>
            <person name="Andrzejewski T.M."/>
            <person name="Davidsen T.M."/>
            <person name="Wayne K.J."/>
            <person name="Tettelin H."/>
            <person name="Glass J.I."/>
            <person name="Rusch D."/>
            <person name="Podicherti R."/>
            <person name="Tsui H.-C.T."/>
            <person name="Winkler M.E."/>
        </authorList>
    </citation>
    <scope>NUCLEOTIDE SEQUENCE</scope>
</reference>
<accession>A0A382USK5</accession>
<gene>
    <name evidence="1" type="ORF">METZ01_LOCUS390103</name>
</gene>
<protein>
    <submittedName>
        <fullName evidence="1">Uncharacterized protein</fullName>
    </submittedName>
</protein>
<organism evidence="1">
    <name type="scientific">marine metagenome</name>
    <dbReference type="NCBI Taxonomy" id="408172"/>
    <lineage>
        <taxon>unclassified sequences</taxon>
        <taxon>metagenomes</taxon>
        <taxon>ecological metagenomes</taxon>
    </lineage>
</organism>
<evidence type="ECO:0000313" key="1">
    <source>
        <dbReference type="EMBL" id="SVD37249.1"/>
    </source>
</evidence>
<feature type="non-terminal residue" evidence="1">
    <location>
        <position position="92"/>
    </location>
</feature>
<sequence length="92" mass="10425">MTSADAGFNENSLDTISATYAKEVVGLLTEQLTKVIEHRNSGILPYFKGELTLPRDNVIMLVDTLQAWGIWFQLLNVAEENTAMRRRRLAEK</sequence>
<name>A0A382USK5_9ZZZZ</name>
<dbReference type="EMBL" id="UINC01146489">
    <property type="protein sequence ID" value="SVD37249.1"/>
    <property type="molecule type" value="Genomic_DNA"/>
</dbReference>
<proteinExistence type="predicted"/>
<dbReference type="AlphaFoldDB" id="A0A382USK5"/>